<dbReference type="PANTHER" id="PTHR30534:SF0">
    <property type="entry name" value="FLAGELLAR MOTOR SWITCH PROTEIN FLIG"/>
    <property type="match status" value="1"/>
</dbReference>
<dbReference type="KEGG" id="pars:DRW48_04815"/>
<evidence type="ECO:0000256" key="1">
    <source>
        <dbReference type="ARBA" id="ARBA00004117"/>
    </source>
</evidence>
<sequence length="347" mass="36444">MMSGQVLTPRQKAAVIVRLLLAEDDQLSLEGLPLEAQGALAHEMASMGMIDRGIRDAVVGEFCDALEAVGLTFPGDLDGTLAMLGGRISRDASDRLRRNAVLSGRSDPWERIGTLPVPQIRQLAETEAIEVAAVMFAHLPVARAAEAFGQLPPDRARQIAYAMSLTGNIEAGALTRIGRALAQAAESLPQPVLDGGPVEKVGAILNFAPALTRDTVLDGLDQDDHIFAQGVRRAIFTWANIPLRIDIRDIPRIARAVDQPVLVKAMAGAKGANAATTSFILGALSSRMADNLREEIAGAGRVSAADCEAAMAQVVTAIRAMEATGDLFLIAGEASGEDAGIEIQSAG</sequence>
<accession>A0A344PI90</accession>
<dbReference type="RefSeq" id="WP_114075414.1">
    <property type="nucleotide sequence ID" value="NZ_CP030918.1"/>
</dbReference>
<evidence type="ECO:0000256" key="3">
    <source>
        <dbReference type="ARBA" id="ARBA00010299"/>
    </source>
</evidence>
<dbReference type="InterPro" id="IPR000090">
    <property type="entry name" value="Flg_Motor_Flig"/>
</dbReference>
<dbReference type="GO" id="GO:0005886">
    <property type="term" value="C:plasma membrane"/>
    <property type="evidence" value="ECO:0007669"/>
    <property type="project" value="UniProtKB-SubCell"/>
</dbReference>
<comment type="similarity">
    <text evidence="3">Belongs to the FliG family.</text>
</comment>
<dbReference type="AlphaFoldDB" id="A0A344PI90"/>
<name>A0A344PI90_9RHOB</name>
<feature type="domain" description="Flagellar motor switch protein FliG C-terminal" evidence="11">
    <location>
        <begin position="219"/>
        <end position="328"/>
    </location>
</feature>
<comment type="subcellular location">
    <subcellularLocation>
        <location evidence="1">Bacterial flagellum basal body</location>
    </subcellularLocation>
    <subcellularLocation>
        <location evidence="2">Cell membrane</location>
        <topology evidence="2">Peripheral membrane protein</topology>
        <orientation evidence="2">Cytoplasmic side</orientation>
    </subcellularLocation>
</comment>
<feature type="domain" description="Flagellar motor switch protein FliG middle" evidence="12">
    <location>
        <begin position="119"/>
        <end position="189"/>
    </location>
</feature>
<evidence type="ECO:0000313" key="14">
    <source>
        <dbReference type="EMBL" id="AXC49095.1"/>
    </source>
</evidence>
<keyword evidence="14" id="KW-0282">Flagellum</keyword>
<evidence type="ECO:0000256" key="7">
    <source>
        <dbReference type="ARBA" id="ARBA00022779"/>
    </source>
</evidence>
<proteinExistence type="inferred from homology"/>
<dbReference type="InterPro" id="IPR028263">
    <property type="entry name" value="FliG_N"/>
</dbReference>
<protein>
    <recommendedName>
        <fullName evidence="4">Flagellar motor switch protein FliG</fullName>
    </recommendedName>
</protein>
<dbReference type="OrthoDB" id="7616820at2"/>
<evidence type="ECO:0000259" key="12">
    <source>
        <dbReference type="Pfam" id="PF14841"/>
    </source>
</evidence>
<dbReference type="InterPro" id="IPR032779">
    <property type="entry name" value="FliG_M"/>
</dbReference>
<keyword evidence="14" id="KW-0966">Cell projection</keyword>
<dbReference type="GO" id="GO:0071973">
    <property type="term" value="P:bacterial-type flagellum-dependent cell motility"/>
    <property type="evidence" value="ECO:0007669"/>
    <property type="project" value="InterPro"/>
</dbReference>
<keyword evidence="8" id="KW-0472">Membrane</keyword>
<keyword evidence="5" id="KW-1003">Cell membrane</keyword>
<dbReference type="GO" id="GO:0006935">
    <property type="term" value="P:chemotaxis"/>
    <property type="evidence" value="ECO:0007669"/>
    <property type="project" value="UniProtKB-KW"/>
</dbReference>
<dbReference type="PRINTS" id="PR00954">
    <property type="entry name" value="FLGMOTORFLIG"/>
</dbReference>
<keyword evidence="15" id="KW-1185">Reference proteome</keyword>
<evidence type="ECO:0000313" key="15">
    <source>
        <dbReference type="Proteomes" id="UP000252023"/>
    </source>
</evidence>
<gene>
    <name evidence="14" type="ORF">DRW48_04815</name>
</gene>
<dbReference type="InterPro" id="IPR023087">
    <property type="entry name" value="Flg_Motor_Flig_C"/>
</dbReference>
<evidence type="ECO:0000256" key="4">
    <source>
        <dbReference type="ARBA" id="ARBA00021870"/>
    </source>
</evidence>
<dbReference type="SUPFAM" id="SSF48029">
    <property type="entry name" value="FliG"/>
    <property type="match status" value="1"/>
</dbReference>
<dbReference type="GO" id="GO:0009425">
    <property type="term" value="C:bacterial-type flagellum basal body"/>
    <property type="evidence" value="ECO:0007669"/>
    <property type="project" value="UniProtKB-SubCell"/>
</dbReference>
<keyword evidence="6" id="KW-0145">Chemotaxis</keyword>
<dbReference type="EMBL" id="CP030918">
    <property type="protein sequence ID" value="AXC49095.1"/>
    <property type="molecule type" value="Genomic_DNA"/>
</dbReference>
<evidence type="ECO:0000256" key="5">
    <source>
        <dbReference type="ARBA" id="ARBA00022475"/>
    </source>
</evidence>
<evidence type="ECO:0000256" key="2">
    <source>
        <dbReference type="ARBA" id="ARBA00004413"/>
    </source>
</evidence>
<comment type="function">
    <text evidence="10">FliG is one of three proteins (FliG, FliN, FliM) that forms the rotor-mounted switch complex (C ring), located at the base of the basal body. This complex interacts with the CheY and CheZ chemotaxis proteins, in addition to contacting components of the motor that determine the direction of flagellar rotation.</text>
</comment>
<evidence type="ECO:0000259" key="13">
    <source>
        <dbReference type="Pfam" id="PF14842"/>
    </source>
</evidence>
<evidence type="ECO:0000256" key="8">
    <source>
        <dbReference type="ARBA" id="ARBA00023136"/>
    </source>
</evidence>
<dbReference type="Pfam" id="PF14841">
    <property type="entry name" value="FliG_M"/>
    <property type="match status" value="1"/>
</dbReference>
<dbReference type="Gene3D" id="1.10.220.30">
    <property type="match status" value="3"/>
</dbReference>
<dbReference type="GO" id="GO:0003774">
    <property type="term" value="F:cytoskeletal motor activity"/>
    <property type="evidence" value="ECO:0007669"/>
    <property type="project" value="InterPro"/>
</dbReference>
<dbReference type="PANTHER" id="PTHR30534">
    <property type="entry name" value="FLAGELLAR MOTOR SWITCH PROTEIN FLIG"/>
    <property type="match status" value="1"/>
</dbReference>
<dbReference type="Proteomes" id="UP000252023">
    <property type="component" value="Chromosome"/>
</dbReference>
<dbReference type="InterPro" id="IPR011002">
    <property type="entry name" value="FliG_a-hlx"/>
</dbReference>
<keyword evidence="7" id="KW-0283">Flagellar rotation</keyword>
<dbReference type="Pfam" id="PF14842">
    <property type="entry name" value="FliG_N"/>
    <property type="match status" value="1"/>
</dbReference>
<evidence type="ECO:0000256" key="9">
    <source>
        <dbReference type="ARBA" id="ARBA00023143"/>
    </source>
</evidence>
<evidence type="ECO:0000256" key="6">
    <source>
        <dbReference type="ARBA" id="ARBA00022500"/>
    </source>
</evidence>
<keyword evidence="9" id="KW-0975">Bacterial flagellum</keyword>
<feature type="domain" description="Flagellar motor switch protein FliG N-terminal" evidence="13">
    <location>
        <begin position="7"/>
        <end position="109"/>
    </location>
</feature>
<reference evidence="15" key="1">
    <citation type="submission" date="2018-07" db="EMBL/GenBank/DDBJ databases">
        <title>Genome sequencing of Paracoccus sp. SC2-6.</title>
        <authorList>
            <person name="Heo J."/>
            <person name="Kim S.-J."/>
            <person name="Kwon S.-W."/>
        </authorList>
    </citation>
    <scope>NUCLEOTIDE SEQUENCE [LARGE SCALE GENOMIC DNA]</scope>
    <source>
        <strain evidence="15">SC2-6</strain>
    </source>
</reference>
<evidence type="ECO:0000259" key="11">
    <source>
        <dbReference type="Pfam" id="PF01706"/>
    </source>
</evidence>
<organism evidence="14 15">
    <name type="scientific">Paracoccus suum</name>
    <dbReference type="NCBI Taxonomy" id="2259340"/>
    <lineage>
        <taxon>Bacteria</taxon>
        <taxon>Pseudomonadati</taxon>
        <taxon>Pseudomonadota</taxon>
        <taxon>Alphaproteobacteria</taxon>
        <taxon>Rhodobacterales</taxon>
        <taxon>Paracoccaceae</taxon>
        <taxon>Paracoccus</taxon>
    </lineage>
</organism>
<evidence type="ECO:0000256" key="10">
    <source>
        <dbReference type="ARBA" id="ARBA00025598"/>
    </source>
</evidence>
<dbReference type="Pfam" id="PF01706">
    <property type="entry name" value="FliG_C"/>
    <property type="match status" value="1"/>
</dbReference>
<keyword evidence="14" id="KW-0969">Cilium</keyword>